<dbReference type="PANTHER" id="PTHR15907">
    <property type="entry name" value="DUF614 FAMILY PROTEIN-RELATED"/>
    <property type="match status" value="1"/>
</dbReference>
<dbReference type="AlphaFoldDB" id="A0A9N8EI79"/>
<dbReference type="Pfam" id="PF04749">
    <property type="entry name" value="PLAC8"/>
    <property type="match status" value="1"/>
</dbReference>
<evidence type="ECO:0000256" key="1">
    <source>
        <dbReference type="SAM" id="Phobius"/>
    </source>
</evidence>
<reference evidence="2" key="1">
    <citation type="submission" date="2020-06" db="EMBL/GenBank/DDBJ databases">
        <authorList>
            <consortium name="Plant Systems Biology data submission"/>
        </authorList>
    </citation>
    <scope>NUCLEOTIDE SEQUENCE</scope>
    <source>
        <strain evidence="2">D6</strain>
    </source>
</reference>
<dbReference type="OrthoDB" id="43859at2759"/>
<protein>
    <submittedName>
        <fullName evidence="2">Uncharacterized protein</fullName>
    </submittedName>
</protein>
<name>A0A9N8EI79_9STRA</name>
<keyword evidence="3" id="KW-1185">Reference proteome</keyword>
<dbReference type="InterPro" id="IPR006461">
    <property type="entry name" value="PLAC_motif_containing"/>
</dbReference>
<comment type="caution">
    <text evidence="2">The sequence shown here is derived from an EMBL/GenBank/DDBJ whole genome shotgun (WGS) entry which is preliminary data.</text>
</comment>
<keyword evidence="1" id="KW-0812">Transmembrane</keyword>
<keyword evidence="1" id="KW-0472">Membrane</keyword>
<evidence type="ECO:0000313" key="2">
    <source>
        <dbReference type="EMBL" id="CAB9522082.1"/>
    </source>
</evidence>
<dbReference type="NCBIfam" id="TIGR01571">
    <property type="entry name" value="A_thal_Cys_rich"/>
    <property type="match status" value="1"/>
</dbReference>
<proteinExistence type="predicted"/>
<gene>
    <name evidence="2" type="ORF">SEMRO_1266_G257550.1</name>
</gene>
<organism evidence="2 3">
    <name type="scientific">Seminavis robusta</name>
    <dbReference type="NCBI Taxonomy" id="568900"/>
    <lineage>
        <taxon>Eukaryota</taxon>
        <taxon>Sar</taxon>
        <taxon>Stramenopiles</taxon>
        <taxon>Ochrophyta</taxon>
        <taxon>Bacillariophyta</taxon>
        <taxon>Bacillariophyceae</taxon>
        <taxon>Bacillariophycidae</taxon>
        <taxon>Naviculales</taxon>
        <taxon>Naviculaceae</taxon>
        <taxon>Seminavis</taxon>
    </lineage>
</organism>
<keyword evidence="1" id="KW-1133">Transmembrane helix</keyword>
<feature type="transmembrane region" description="Helical" evidence="1">
    <location>
        <begin position="160"/>
        <end position="182"/>
    </location>
</feature>
<accession>A0A9N8EI79</accession>
<evidence type="ECO:0000313" key="3">
    <source>
        <dbReference type="Proteomes" id="UP001153069"/>
    </source>
</evidence>
<dbReference type="EMBL" id="CAICTM010001264">
    <property type="protein sequence ID" value="CAB9522082.1"/>
    <property type="molecule type" value="Genomic_DNA"/>
</dbReference>
<sequence>MNSKDGLGSYGQVNQGDEMGVSLVAPSPEEVAKPASAVPMIEIMAPATLMEGYQLDTQVGDRVVTITIPPGGVEKGQKFSVPMSPTNAAATSTPKMTVPVGHWKDGLCDCCTYGMCHAHCCISWWCHALAAGQVISRLQLNWLGKTTNSHAEKASAFTTLFTISMTYFSVKIGLFLIIMSMMPEDPEEPPPDSIAPFAMMSDIVNYAYYLFSAVVIYNLRSYIRSKYAIPESESCPTGCEDGCMALFCSCCTAAQMMRHTTEYDTYRAECFSATGLPDHVPALIV</sequence>
<dbReference type="Proteomes" id="UP001153069">
    <property type="component" value="Unassembled WGS sequence"/>
</dbReference>
<feature type="transmembrane region" description="Helical" evidence="1">
    <location>
        <begin position="194"/>
        <end position="217"/>
    </location>
</feature>